<proteinExistence type="predicted"/>
<dbReference type="AlphaFoldDB" id="A0A5K8A0N2"/>
<gene>
    <name evidence="1" type="ORF">DSCO28_66480</name>
</gene>
<name>A0A5K8A0N2_9BACT</name>
<dbReference type="EMBL" id="AP021876">
    <property type="protein sequence ID" value="BBO86082.1"/>
    <property type="molecule type" value="Genomic_DNA"/>
</dbReference>
<dbReference type="Proteomes" id="UP000425960">
    <property type="component" value="Chromosome"/>
</dbReference>
<accession>A0A5K8A0N2</accession>
<organism evidence="1 2">
    <name type="scientific">Desulfosarcina ovata subsp. sediminis</name>
    <dbReference type="NCBI Taxonomy" id="885957"/>
    <lineage>
        <taxon>Bacteria</taxon>
        <taxon>Pseudomonadati</taxon>
        <taxon>Thermodesulfobacteriota</taxon>
        <taxon>Desulfobacteria</taxon>
        <taxon>Desulfobacterales</taxon>
        <taxon>Desulfosarcinaceae</taxon>
        <taxon>Desulfosarcina</taxon>
    </lineage>
</organism>
<sequence length="62" mass="6633">MKTAKYPLEKRVVGNSIGMPQETGYQLTQALTRVTHLGGEAAAVLNANDLFDASPGLGEQHH</sequence>
<evidence type="ECO:0000313" key="1">
    <source>
        <dbReference type="EMBL" id="BBO86082.1"/>
    </source>
</evidence>
<evidence type="ECO:0000313" key="2">
    <source>
        <dbReference type="Proteomes" id="UP000425960"/>
    </source>
</evidence>
<protein>
    <submittedName>
        <fullName evidence="1">Uncharacterized protein</fullName>
    </submittedName>
</protein>
<dbReference type="KEGG" id="dov:DSCO28_66480"/>
<reference evidence="1 2" key="1">
    <citation type="submission" date="2019-11" db="EMBL/GenBank/DDBJ databases">
        <title>Comparative genomics of hydrocarbon-degrading Desulfosarcina strains.</title>
        <authorList>
            <person name="Watanabe M."/>
            <person name="Kojima H."/>
            <person name="Fukui M."/>
        </authorList>
    </citation>
    <scope>NUCLEOTIDE SEQUENCE [LARGE SCALE GENOMIC DNA]</scope>
    <source>
        <strain evidence="1 2">28bB2T</strain>
    </source>
</reference>